<dbReference type="Proteomes" id="UP000078486">
    <property type="component" value="Unassembled WGS sequence"/>
</dbReference>
<feature type="chain" id="PRO_5008089028" description="Exo-alpha-sialidase" evidence="1">
    <location>
        <begin position="31"/>
        <end position="456"/>
    </location>
</feature>
<keyword evidence="3" id="KW-1185">Reference proteome</keyword>
<proteinExistence type="predicted"/>
<sequence>MKHPKLRLPPTGINVIAAVTAFMCAGPLAAAPDAGGPIRPMASESILAESPDAADVSLYTPSITRLDSGRLVASYTETNRKLKKGHTVILTSDDKGVTWQRRAESPTNQGRLFTAGGKIYYIATMFYIGPGINPNGAPLCIQRSTDNGETWSEPSALDDRTWHQSAANVWHANGCVYMVWERLTINNIKSWYVGALAPVLMRARETDDLTKAAAWTYASEITFQDLIPGYKENKPDMDYFGMPFYPQSFPKATPLYGKVTFPPIGWLETNVVQITDPNHYWYDPQGRTFHLFARAHTGLTNYGALAKVVENSDGSMTTSLQTVPSGEKMLFVQLPGGHMRFHIEYDAKTKLYWLLGTQSTDSMTRIEKMPKGRYSRPDNERNRLVLHFSKNMIDWCFAGVVAIGSEDKAARHYACMAIDGDDLVIVSRSGDARAQSAHNGNLITFHRVENFRELVY</sequence>
<feature type="signal peptide" evidence="1">
    <location>
        <begin position="1"/>
        <end position="30"/>
    </location>
</feature>
<reference evidence="2 3" key="1">
    <citation type="submission" date="2016-01" db="EMBL/GenBank/DDBJ databases">
        <title>High potential of lignocellulose degradation of a new Verrucomicrobia species.</title>
        <authorList>
            <person name="Wang Y."/>
            <person name="Shi Y."/>
            <person name="Qiu Z."/>
            <person name="Liu S."/>
            <person name="Yang H."/>
        </authorList>
    </citation>
    <scope>NUCLEOTIDE SEQUENCE [LARGE SCALE GENOMIC DNA]</scope>
    <source>
        <strain evidence="2 3">TSB47</strain>
    </source>
</reference>
<dbReference type="EMBL" id="LRRQ01000076">
    <property type="protein sequence ID" value="OAM89907.1"/>
    <property type="molecule type" value="Genomic_DNA"/>
</dbReference>
<organism evidence="2 3">
    <name type="scientific">Termitidicoccus mucosus</name>
    <dbReference type="NCBI Taxonomy" id="1184151"/>
    <lineage>
        <taxon>Bacteria</taxon>
        <taxon>Pseudomonadati</taxon>
        <taxon>Verrucomicrobiota</taxon>
        <taxon>Opitutia</taxon>
        <taxon>Opitutales</taxon>
        <taxon>Opitutaceae</taxon>
        <taxon>Termitidicoccus</taxon>
    </lineage>
</organism>
<dbReference type="SUPFAM" id="SSF50939">
    <property type="entry name" value="Sialidases"/>
    <property type="match status" value="1"/>
</dbReference>
<evidence type="ECO:0000256" key="1">
    <source>
        <dbReference type="SAM" id="SignalP"/>
    </source>
</evidence>
<dbReference type="InterPro" id="IPR036278">
    <property type="entry name" value="Sialidase_sf"/>
</dbReference>
<evidence type="ECO:0000313" key="2">
    <source>
        <dbReference type="EMBL" id="OAM89907.1"/>
    </source>
</evidence>
<keyword evidence="1" id="KW-0732">Signal</keyword>
<gene>
    <name evidence="2" type="ORF">AW736_11370</name>
</gene>
<accession>A0A178IKT2</accession>
<evidence type="ECO:0000313" key="3">
    <source>
        <dbReference type="Proteomes" id="UP000078486"/>
    </source>
</evidence>
<evidence type="ECO:0008006" key="4">
    <source>
        <dbReference type="Google" id="ProtNLM"/>
    </source>
</evidence>
<dbReference type="CDD" id="cd15482">
    <property type="entry name" value="Sialidase_non-viral"/>
    <property type="match status" value="1"/>
</dbReference>
<name>A0A178IKT2_9BACT</name>
<dbReference type="STRING" id="1184151.AW736_11370"/>
<protein>
    <recommendedName>
        <fullName evidence="4">Exo-alpha-sialidase</fullName>
    </recommendedName>
</protein>
<dbReference type="Gene3D" id="2.120.10.10">
    <property type="match status" value="1"/>
</dbReference>
<comment type="caution">
    <text evidence="2">The sequence shown here is derived from an EMBL/GenBank/DDBJ whole genome shotgun (WGS) entry which is preliminary data.</text>
</comment>
<dbReference type="AlphaFoldDB" id="A0A178IKT2"/>